<accession>A0A5C6PJ73</accession>
<gene>
    <name evidence="2" type="ORF">D4764_10G0009120</name>
</gene>
<dbReference type="Proteomes" id="UP000324091">
    <property type="component" value="Chromosome 10"/>
</dbReference>
<organism evidence="2 3">
    <name type="scientific">Takifugu flavidus</name>
    <name type="common">sansaifugu</name>
    <dbReference type="NCBI Taxonomy" id="433684"/>
    <lineage>
        <taxon>Eukaryota</taxon>
        <taxon>Metazoa</taxon>
        <taxon>Chordata</taxon>
        <taxon>Craniata</taxon>
        <taxon>Vertebrata</taxon>
        <taxon>Euteleostomi</taxon>
        <taxon>Actinopterygii</taxon>
        <taxon>Neopterygii</taxon>
        <taxon>Teleostei</taxon>
        <taxon>Neoteleostei</taxon>
        <taxon>Acanthomorphata</taxon>
        <taxon>Eupercaria</taxon>
        <taxon>Tetraodontiformes</taxon>
        <taxon>Tetradontoidea</taxon>
        <taxon>Tetraodontidae</taxon>
        <taxon>Takifugu</taxon>
    </lineage>
</organism>
<dbReference type="AlphaFoldDB" id="A0A5C6PJ73"/>
<name>A0A5C6PJ73_9TELE</name>
<protein>
    <recommendedName>
        <fullName evidence="1">Integrase zinc-binding domain-containing protein</fullName>
    </recommendedName>
</protein>
<comment type="caution">
    <text evidence="2">The sequence shown here is derived from an EMBL/GenBank/DDBJ whole genome shotgun (WGS) entry which is preliminary data.</text>
</comment>
<evidence type="ECO:0000313" key="3">
    <source>
        <dbReference type="Proteomes" id="UP000324091"/>
    </source>
</evidence>
<dbReference type="SUPFAM" id="SSF53098">
    <property type="entry name" value="Ribonuclease H-like"/>
    <property type="match status" value="1"/>
</dbReference>
<evidence type="ECO:0000259" key="1">
    <source>
        <dbReference type="Pfam" id="PF17921"/>
    </source>
</evidence>
<reference evidence="2 3" key="1">
    <citation type="submission" date="2019-04" db="EMBL/GenBank/DDBJ databases">
        <title>Chromosome genome assembly for Takifugu flavidus.</title>
        <authorList>
            <person name="Xiao S."/>
        </authorList>
    </citation>
    <scope>NUCLEOTIDE SEQUENCE [LARGE SCALE GENOMIC DNA]</scope>
    <source>
        <strain evidence="2">HTHZ2018</strain>
        <tissue evidence="2">Muscle</tissue>
    </source>
</reference>
<dbReference type="PANTHER" id="PTHR47266">
    <property type="entry name" value="ENDONUCLEASE-RELATED"/>
    <property type="match status" value="1"/>
</dbReference>
<keyword evidence="3" id="KW-1185">Reference proteome</keyword>
<dbReference type="Gene3D" id="3.30.420.10">
    <property type="entry name" value="Ribonuclease H-like superfamily/Ribonuclease H"/>
    <property type="match status" value="1"/>
</dbReference>
<sequence length="144" mass="16542">MLWYRKIVLHSYTKGQPCPIMPVTWCRRVFNMVHSLLQSGLQAKVKLIGSKFVWAGLCKDVKEWVAACVACQRNKVHQHTKVPIEPLVNATRCFDHVHVDMVGPFSPSQGFTHLLTVVDQITRWPEVVWTPEEVQMFIGVSHIH</sequence>
<dbReference type="InterPro" id="IPR036397">
    <property type="entry name" value="RNaseH_sf"/>
</dbReference>
<dbReference type="EMBL" id="RHFK02000002">
    <property type="protein sequence ID" value="TWW79882.1"/>
    <property type="molecule type" value="Genomic_DNA"/>
</dbReference>
<dbReference type="InterPro" id="IPR041588">
    <property type="entry name" value="Integrase_H2C2"/>
</dbReference>
<dbReference type="InterPro" id="IPR012337">
    <property type="entry name" value="RNaseH-like_sf"/>
</dbReference>
<dbReference type="Gene3D" id="1.10.340.70">
    <property type="match status" value="1"/>
</dbReference>
<dbReference type="Pfam" id="PF17921">
    <property type="entry name" value="Integrase_H2C2"/>
    <property type="match status" value="1"/>
</dbReference>
<feature type="domain" description="Integrase zinc-binding" evidence="1">
    <location>
        <begin position="24"/>
        <end position="76"/>
    </location>
</feature>
<dbReference type="InterPro" id="IPR052160">
    <property type="entry name" value="Gypsy_RT_Integrase-like"/>
</dbReference>
<evidence type="ECO:0000313" key="2">
    <source>
        <dbReference type="EMBL" id="TWW79882.1"/>
    </source>
</evidence>
<proteinExistence type="predicted"/>
<dbReference type="GO" id="GO:0003676">
    <property type="term" value="F:nucleic acid binding"/>
    <property type="evidence" value="ECO:0007669"/>
    <property type="project" value="InterPro"/>
</dbReference>